<feature type="transmembrane region" description="Helical" evidence="5">
    <location>
        <begin position="155"/>
        <end position="172"/>
    </location>
</feature>
<dbReference type="EMBL" id="GU474873">
    <property type="protein sequence ID" value="ADI17779.1"/>
    <property type="molecule type" value="Genomic_DNA"/>
</dbReference>
<dbReference type="InterPro" id="IPR000620">
    <property type="entry name" value="EamA_dom"/>
</dbReference>
<keyword evidence="2 5" id="KW-0812">Transmembrane</keyword>
<evidence type="ECO:0000259" key="6">
    <source>
        <dbReference type="Pfam" id="PF00892"/>
    </source>
</evidence>
<sequence>MPFGGKVAGERINAIGERGGIGPFRFFMQFEEGDSAIPLKGIFFMIAGGVFLTANDALLKWLTSDYPVGQIMFLRGIFVLIPLLIFVWIFNRTGVLATRNLGKHLLRGGLMVCGTFLFVTGLIFLPLAEAISIAFAGPLFITTLAPYLLQEHVGLRRWIGVLIGFTGILIIFQPGTGVFQWAALLPLGASFTGALRDILTRKMSVSESSEALLLYSTIAVALGGLATAPFTQWRSVGFEDWMLFVMTGLLIGVAHFFMIEAFRFAQASQVAPFKYTSVLWALMIGYWVFGDLPTLENVIGAAVVISSGLYLFHRERVLGIRRVSG</sequence>
<dbReference type="SUPFAM" id="SSF103481">
    <property type="entry name" value="Multidrug resistance efflux transporter EmrE"/>
    <property type="match status" value="2"/>
</dbReference>
<dbReference type="InterPro" id="IPR037185">
    <property type="entry name" value="EmrE-like"/>
</dbReference>
<accession>E0XTN8</accession>
<evidence type="ECO:0000256" key="1">
    <source>
        <dbReference type="ARBA" id="ARBA00004141"/>
    </source>
</evidence>
<evidence type="ECO:0000256" key="4">
    <source>
        <dbReference type="ARBA" id="ARBA00023136"/>
    </source>
</evidence>
<evidence type="ECO:0000256" key="2">
    <source>
        <dbReference type="ARBA" id="ARBA00022692"/>
    </source>
</evidence>
<feature type="transmembrane region" description="Helical" evidence="5">
    <location>
        <begin position="178"/>
        <end position="199"/>
    </location>
</feature>
<keyword evidence="4 5" id="KW-0472">Membrane</keyword>
<keyword evidence="3 5" id="KW-1133">Transmembrane helix</keyword>
<dbReference type="AlphaFoldDB" id="E0XTN8"/>
<dbReference type="GO" id="GO:0016020">
    <property type="term" value="C:membrane"/>
    <property type="evidence" value="ECO:0007669"/>
    <property type="project" value="UniProtKB-SubCell"/>
</dbReference>
<comment type="subcellular location">
    <subcellularLocation>
        <location evidence="1">Membrane</location>
        <topology evidence="1">Multi-pass membrane protein</topology>
    </subcellularLocation>
</comment>
<dbReference type="PANTHER" id="PTHR22911">
    <property type="entry name" value="ACYL-MALONYL CONDENSING ENZYME-RELATED"/>
    <property type="match status" value="1"/>
</dbReference>
<feature type="domain" description="EamA" evidence="6">
    <location>
        <begin position="40"/>
        <end position="172"/>
    </location>
</feature>
<proteinExistence type="predicted"/>
<feature type="transmembrane region" description="Helical" evidence="5">
    <location>
        <begin position="130"/>
        <end position="148"/>
    </location>
</feature>
<dbReference type="PANTHER" id="PTHR22911:SF6">
    <property type="entry name" value="SOLUTE CARRIER FAMILY 35 MEMBER G1"/>
    <property type="match status" value="1"/>
</dbReference>
<protein>
    <submittedName>
        <fullName evidence="7">7 permeases of the drug/metabolite transporter (Dmt) superfamily</fullName>
    </submittedName>
</protein>
<feature type="transmembrane region" description="Helical" evidence="5">
    <location>
        <begin position="241"/>
        <end position="259"/>
    </location>
</feature>
<reference evidence="7" key="1">
    <citation type="journal article" date="2011" name="Environ. Microbiol.">
        <title>Time-series analyses of Monterey Bay coastal microbial picoplankton using a 'genome proxy' microarray.</title>
        <authorList>
            <person name="Rich V.I."/>
            <person name="Pham V.D."/>
            <person name="Eppley J."/>
            <person name="Shi Y."/>
            <person name="DeLong E.F."/>
        </authorList>
    </citation>
    <scope>NUCLEOTIDE SEQUENCE</scope>
</reference>
<feature type="transmembrane region" description="Helical" evidence="5">
    <location>
        <begin position="271"/>
        <end position="289"/>
    </location>
</feature>
<dbReference type="Pfam" id="PF00892">
    <property type="entry name" value="EamA"/>
    <property type="match status" value="2"/>
</dbReference>
<organism evidence="7">
    <name type="scientific">uncultured nuHF1 cluster bacterium HF0130_31E21</name>
    <dbReference type="NCBI Taxonomy" id="710728"/>
    <lineage>
        <taxon>Bacteria</taxon>
        <taxon>environmental samples</taxon>
    </lineage>
</organism>
<feature type="transmembrane region" description="Helical" evidence="5">
    <location>
        <begin position="295"/>
        <end position="312"/>
    </location>
</feature>
<feature type="transmembrane region" description="Helical" evidence="5">
    <location>
        <begin position="35"/>
        <end position="52"/>
    </location>
</feature>
<feature type="transmembrane region" description="Helical" evidence="5">
    <location>
        <begin position="211"/>
        <end position="229"/>
    </location>
</feature>
<evidence type="ECO:0000256" key="3">
    <source>
        <dbReference type="ARBA" id="ARBA00022989"/>
    </source>
</evidence>
<feature type="transmembrane region" description="Helical" evidence="5">
    <location>
        <begin position="105"/>
        <end position="124"/>
    </location>
</feature>
<feature type="transmembrane region" description="Helical" evidence="5">
    <location>
        <begin position="72"/>
        <end position="93"/>
    </location>
</feature>
<evidence type="ECO:0000313" key="7">
    <source>
        <dbReference type="EMBL" id="ADI17779.1"/>
    </source>
</evidence>
<feature type="domain" description="EamA" evidence="6">
    <location>
        <begin position="181"/>
        <end position="307"/>
    </location>
</feature>
<name>E0XTN8_9BACT</name>
<evidence type="ECO:0000256" key="5">
    <source>
        <dbReference type="SAM" id="Phobius"/>
    </source>
</evidence>